<proteinExistence type="inferred from homology"/>
<dbReference type="NCBIfam" id="TIGR02374">
    <property type="entry name" value="nitri_red_nirB"/>
    <property type="match status" value="1"/>
</dbReference>
<feature type="domain" description="NADH-rubredoxin oxidoreductase C-terminal" evidence="22">
    <location>
        <begin position="327"/>
        <end position="395"/>
    </location>
</feature>
<evidence type="ECO:0000313" key="23">
    <source>
        <dbReference type="EMBL" id="MDC0681714.1"/>
    </source>
</evidence>
<dbReference type="InterPro" id="IPR012744">
    <property type="entry name" value="Nitri_red_NirB"/>
</dbReference>
<feature type="domain" description="Nitrite/Sulfite reductase ferredoxin-like" evidence="19">
    <location>
        <begin position="563"/>
        <end position="625"/>
    </location>
</feature>
<sequence length="814" mass="88803">MQKKRKLVLIGNGMAGVRTVEEILARGGADQFEITIFGDEPYGNYNRILLSEVLNGSQDPSEIFLNPLAWYRENGVQLHAGVRARAIHRHSRQVTGDHGVVAPYDNLIIATGSSPYIPPIQGVRLEGGREKPGVFVFRSLDDCHKIAQYARGKRSAAVIGGGLLGLEAARGLQNFGLDVHVVHISGHLMGQQLDATAGGILRTTLEQLGVTVHLNKSTKEVLGDDRVTGLRFADDETLACDLVVISAGIRPNVEIALRAGLTVERGIVVDNHMRSPDDPRVYAVGECAQHRGQVYGLVAPLWEQGKVLADHITKRNEKASYAGSKVSTKLKVMGIQLASMGITEPADDRDEIVQFLEPKKGTYKKLIIRDGRLLGGILLGDVSKAAYLMQAFDKSTPLPEERLSLLFDIGAPSPQATIEEMPQGMQVCNCNGVTKEGLVACVRSGKRTLRTVMDATRAGMGCGACKQLVSEVVAWACGGAAEQDPAASYYVPGVPLSKPELVQAIRERRLRSVSAVFRELAGGNEDPGSKPGLASLLRTLWHHEYDDERDARFINDRVHANIQKDGTFSVIPQIAGGITSAAQLRRIADVVDKYRVPLVKLTGGQRIDLLGVKKEDLPAVWRDLEMPSGFAYGKSYRTCKSCVGSDFCRYGLGDSIALAVKIEDRFQGMDTPAKLKLATAGCPRNCSEAMVKDVGAVAVEGGKWEIYVGGAAGAHVRKGDVLCTVDAHEDVLRLMGRFIQYYRENARYLERTYGFVERVGIQKIRAVVVDDSEGIAARLDEEMRKTVEAYRDPWREAYAPATPNQFRSVLPIVQ</sequence>
<protein>
    <submittedName>
        <fullName evidence="23">Nitrite reductase large subunit NirB</fullName>
    </submittedName>
</protein>
<feature type="domain" description="BFD-like [2Fe-2S]-binding" evidence="20">
    <location>
        <begin position="427"/>
        <end position="474"/>
    </location>
</feature>
<keyword evidence="10" id="KW-0479">Metal-binding</keyword>
<dbReference type="SUPFAM" id="SSF55124">
    <property type="entry name" value="Nitrite/Sulfite reductase N-terminal domain-like"/>
    <property type="match status" value="1"/>
</dbReference>
<gene>
    <name evidence="23" type="primary">nirB</name>
    <name evidence="23" type="ORF">POL72_28495</name>
</gene>
<name>A0ABT5C5L8_9BACT</name>
<keyword evidence="6" id="KW-0004">4Fe-4S</keyword>
<evidence type="ECO:0000256" key="13">
    <source>
        <dbReference type="ARBA" id="ARBA00023004"/>
    </source>
</evidence>
<keyword evidence="11 17" id="KW-0274">FAD</keyword>
<keyword evidence="14" id="KW-0411">Iron-sulfur</keyword>
<dbReference type="InterPro" id="IPR023753">
    <property type="entry name" value="FAD/NAD-binding_dom"/>
</dbReference>
<feature type="domain" description="Nitrite/sulphite reductase 4Fe-4S" evidence="18">
    <location>
        <begin position="633"/>
        <end position="770"/>
    </location>
</feature>
<reference evidence="23 24" key="1">
    <citation type="submission" date="2023-01" db="EMBL/GenBank/DDBJ databases">
        <title>Minimal conservation of predation-associated metabolite biosynthetic gene clusters underscores biosynthetic potential of Myxococcota including descriptions for ten novel species: Archangium lansinium sp. nov., Myxococcus landrumus sp. nov., Nannocystis bai.</title>
        <authorList>
            <person name="Ahearne A."/>
            <person name="Stevens C."/>
            <person name="Dowd S."/>
        </authorList>
    </citation>
    <scope>NUCLEOTIDE SEQUENCE [LARGE SCALE GENOMIC DNA]</scope>
    <source>
        <strain evidence="23 24">WIWO2</strain>
    </source>
</reference>
<comment type="cofactor">
    <cofactor evidence="3 17">
        <name>FAD</name>
        <dbReference type="ChEBI" id="CHEBI:57692"/>
    </cofactor>
</comment>
<dbReference type="InterPro" id="IPR006066">
    <property type="entry name" value="NO2/SO3_Rdtase_FeS/sirohaem_BS"/>
</dbReference>
<comment type="cofactor">
    <cofactor evidence="1">
        <name>siroheme</name>
        <dbReference type="ChEBI" id="CHEBI:60052"/>
    </cofactor>
</comment>
<dbReference type="PANTHER" id="PTHR43809:SF1">
    <property type="entry name" value="NITRITE REDUCTASE (NADH) LARGE SUBUNIT"/>
    <property type="match status" value="1"/>
</dbReference>
<evidence type="ECO:0000256" key="9">
    <source>
        <dbReference type="ARBA" id="ARBA00022714"/>
    </source>
</evidence>
<dbReference type="SUPFAM" id="SSF56014">
    <property type="entry name" value="Nitrite and sulphite reductase 4Fe-4S domain-like"/>
    <property type="match status" value="1"/>
</dbReference>
<comment type="similarity">
    <text evidence="5">Belongs to the nitrite and sulfite reductase 4Fe-4S domain family.</text>
</comment>
<dbReference type="InterPro" id="IPR007419">
    <property type="entry name" value="BFD-like_2Fe2S-bd_dom"/>
</dbReference>
<evidence type="ECO:0000313" key="24">
    <source>
        <dbReference type="Proteomes" id="UP001217485"/>
    </source>
</evidence>
<dbReference type="InterPro" id="IPR006067">
    <property type="entry name" value="NO2/SO3_Rdtase_4Fe4S_dom"/>
</dbReference>
<dbReference type="PIRSF" id="PIRSF037149">
    <property type="entry name" value="NirB"/>
    <property type="match status" value="1"/>
</dbReference>
<comment type="cofactor">
    <cofactor evidence="16">
        <name>[2Fe-2S] cluster</name>
        <dbReference type="ChEBI" id="CHEBI:190135"/>
    </cofactor>
</comment>
<comment type="caution">
    <text evidence="23">The sequence shown here is derived from an EMBL/GenBank/DDBJ whole genome shotgun (WGS) entry which is preliminary data.</text>
</comment>
<evidence type="ECO:0000259" key="22">
    <source>
        <dbReference type="Pfam" id="PF18267"/>
    </source>
</evidence>
<dbReference type="InterPro" id="IPR045854">
    <property type="entry name" value="NO2/SO3_Rdtase_4Fe4S_sf"/>
</dbReference>
<dbReference type="Pfam" id="PF18267">
    <property type="entry name" value="Rubredoxin_C"/>
    <property type="match status" value="1"/>
</dbReference>
<dbReference type="SUPFAM" id="SSF51905">
    <property type="entry name" value="FAD/NAD(P)-binding domain"/>
    <property type="match status" value="2"/>
</dbReference>
<dbReference type="InterPro" id="IPR036188">
    <property type="entry name" value="FAD/NAD-bd_sf"/>
</dbReference>
<dbReference type="EMBL" id="JAQNDK010000003">
    <property type="protein sequence ID" value="MDC0681714.1"/>
    <property type="molecule type" value="Genomic_DNA"/>
</dbReference>
<dbReference type="Gene3D" id="3.90.480.20">
    <property type="match status" value="1"/>
</dbReference>
<evidence type="ECO:0000256" key="4">
    <source>
        <dbReference type="ARBA" id="ARBA00005096"/>
    </source>
</evidence>
<evidence type="ECO:0000259" key="19">
    <source>
        <dbReference type="Pfam" id="PF03460"/>
    </source>
</evidence>
<comment type="pathway">
    <text evidence="4">Nitrogen metabolism; nitrate reduction (assimilation).</text>
</comment>
<evidence type="ECO:0000256" key="1">
    <source>
        <dbReference type="ARBA" id="ARBA00001929"/>
    </source>
</evidence>
<comment type="cofactor">
    <cofactor evidence="2">
        <name>[4Fe-4S] cluster</name>
        <dbReference type="ChEBI" id="CHEBI:49883"/>
    </cofactor>
</comment>
<evidence type="ECO:0000256" key="15">
    <source>
        <dbReference type="ARBA" id="ARBA00023063"/>
    </source>
</evidence>
<dbReference type="PRINTS" id="PR00411">
    <property type="entry name" value="PNDRDTASEI"/>
</dbReference>
<keyword evidence="8 17" id="KW-0285">Flavoprotein</keyword>
<dbReference type="InterPro" id="IPR041854">
    <property type="entry name" value="BFD-like_2Fe2S-bd_dom_sf"/>
</dbReference>
<keyword evidence="9" id="KW-0001">2Fe-2S</keyword>
<dbReference type="Gene3D" id="3.30.413.10">
    <property type="entry name" value="Sulfite Reductase Hemoprotein, domain 1"/>
    <property type="match status" value="1"/>
</dbReference>
<evidence type="ECO:0000256" key="17">
    <source>
        <dbReference type="PIRNR" id="PIRNR037149"/>
    </source>
</evidence>
<evidence type="ECO:0000256" key="7">
    <source>
        <dbReference type="ARBA" id="ARBA00022617"/>
    </source>
</evidence>
<keyword evidence="15 17" id="KW-0534">Nitrate assimilation</keyword>
<dbReference type="InterPro" id="IPR036136">
    <property type="entry name" value="Nit/Sulf_reduc_fer-like_dom_sf"/>
</dbReference>
<dbReference type="Proteomes" id="UP001217485">
    <property type="component" value="Unassembled WGS sequence"/>
</dbReference>
<evidence type="ECO:0000256" key="14">
    <source>
        <dbReference type="ARBA" id="ARBA00023014"/>
    </source>
</evidence>
<dbReference type="InterPro" id="IPR016156">
    <property type="entry name" value="FAD/NAD-linked_Rdtase_dimer_sf"/>
</dbReference>
<evidence type="ECO:0000259" key="20">
    <source>
        <dbReference type="Pfam" id="PF04324"/>
    </source>
</evidence>
<evidence type="ECO:0000256" key="8">
    <source>
        <dbReference type="ARBA" id="ARBA00022630"/>
    </source>
</evidence>
<dbReference type="InterPro" id="IPR041575">
    <property type="entry name" value="Rubredoxin_C"/>
</dbReference>
<feature type="domain" description="FAD/NAD(P)-binding" evidence="21">
    <location>
        <begin position="6"/>
        <end position="291"/>
    </location>
</feature>
<evidence type="ECO:0000256" key="12">
    <source>
        <dbReference type="ARBA" id="ARBA00023002"/>
    </source>
</evidence>
<dbReference type="PRINTS" id="PR00368">
    <property type="entry name" value="FADPNR"/>
</dbReference>
<evidence type="ECO:0000259" key="21">
    <source>
        <dbReference type="Pfam" id="PF07992"/>
    </source>
</evidence>
<dbReference type="Gene3D" id="3.30.390.30">
    <property type="match status" value="1"/>
</dbReference>
<dbReference type="PRINTS" id="PR00397">
    <property type="entry name" value="SIROHAEM"/>
</dbReference>
<keyword evidence="24" id="KW-1185">Reference proteome</keyword>
<dbReference type="Gene3D" id="1.10.10.1100">
    <property type="entry name" value="BFD-like [2Fe-2S]-binding domain"/>
    <property type="match status" value="1"/>
</dbReference>
<dbReference type="RefSeq" id="WP_272099009.1">
    <property type="nucleotide sequence ID" value="NZ_JAQNDK010000003.1"/>
</dbReference>
<dbReference type="Pfam" id="PF07992">
    <property type="entry name" value="Pyr_redox_2"/>
    <property type="match status" value="1"/>
</dbReference>
<dbReference type="InterPro" id="IPR052034">
    <property type="entry name" value="NasD-like"/>
</dbReference>
<evidence type="ECO:0000256" key="16">
    <source>
        <dbReference type="ARBA" id="ARBA00034078"/>
    </source>
</evidence>
<accession>A0ABT5C5L8</accession>
<evidence type="ECO:0000256" key="10">
    <source>
        <dbReference type="ARBA" id="ARBA00022723"/>
    </source>
</evidence>
<evidence type="ECO:0000256" key="5">
    <source>
        <dbReference type="ARBA" id="ARBA00010429"/>
    </source>
</evidence>
<organism evidence="23 24">
    <name type="scientific">Sorangium atrum</name>
    <dbReference type="NCBI Taxonomy" id="2995308"/>
    <lineage>
        <taxon>Bacteria</taxon>
        <taxon>Pseudomonadati</taxon>
        <taxon>Myxococcota</taxon>
        <taxon>Polyangia</taxon>
        <taxon>Polyangiales</taxon>
        <taxon>Polyangiaceae</taxon>
        <taxon>Sorangium</taxon>
    </lineage>
</organism>
<dbReference type="InterPro" id="IPR005117">
    <property type="entry name" value="NiRdtase/SiRdtase_haem-b_fer"/>
</dbReference>
<evidence type="ECO:0000256" key="2">
    <source>
        <dbReference type="ARBA" id="ARBA00001966"/>
    </source>
</evidence>
<keyword evidence="13" id="KW-0408">Iron</keyword>
<dbReference type="Pfam" id="PF03460">
    <property type="entry name" value="NIR_SIR_ferr"/>
    <property type="match status" value="1"/>
</dbReference>
<evidence type="ECO:0000256" key="11">
    <source>
        <dbReference type="ARBA" id="ARBA00022827"/>
    </source>
</evidence>
<evidence type="ECO:0000256" key="3">
    <source>
        <dbReference type="ARBA" id="ARBA00001974"/>
    </source>
</evidence>
<evidence type="ECO:0000256" key="6">
    <source>
        <dbReference type="ARBA" id="ARBA00022485"/>
    </source>
</evidence>
<dbReference type="Pfam" id="PF01077">
    <property type="entry name" value="NIR_SIR"/>
    <property type="match status" value="1"/>
</dbReference>
<dbReference type="Pfam" id="PF04324">
    <property type="entry name" value="Fer2_BFD"/>
    <property type="match status" value="1"/>
</dbReference>
<dbReference type="PANTHER" id="PTHR43809">
    <property type="entry name" value="NITRITE REDUCTASE (NADH) LARGE SUBUNIT"/>
    <property type="match status" value="1"/>
</dbReference>
<keyword evidence="7" id="KW-0349">Heme</keyword>
<dbReference type="InterPro" id="IPR017121">
    <property type="entry name" value="Nitrite_Rdtase_lsu"/>
</dbReference>
<evidence type="ECO:0000259" key="18">
    <source>
        <dbReference type="Pfam" id="PF01077"/>
    </source>
</evidence>
<keyword evidence="12" id="KW-0560">Oxidoreductase</keyword>
<dbReference type="Gene3D" id="3.50.50.60">
    <property type="entry name" value="FAD/NAD(P)-binding domain"/>
    <property type="match status" value="2"/>
</dbReference>